<organism evidence="1 2">
    <name type="scientific">Exophiala sideris</name>
    <dbReference type="NCBI Taxonomy" id="1016849"/>
    <lineage>
        <taxon>Eukaryota</taxon>
        <taxon>Fungi</taxon>
        <taxon>Dikarya</taxon>
        <taxon>Ascomycota</taxon>
        <taxon>Pezizomycotina</taxon>
        <taxon>Eurotiomycetes</taxon>
        <taxon>Chaetothyriomycetidae</taxon>
        <taxon>Chaetothyriales</taxon>
        <taxon>Herpotrichiellaceae</taxon>
        <taxon>Exophiala</taxon>
    </lineage>
</organism>
<evidence type="ECO:0000313" key="1">
    <source>
        <dbReference type="EMBL" id="KAK5066833.1"/>
    </source>
</evidence>
<dbReference type="Proteomes" id="UP001345691">
    <property type="component" value="Unassembled WGS sequence"/>
</dbReference>
<keyword evidence="2" id="KW-1185">Reference proteome</keyword>
<accession>A0ABR0JLN7</accession>
<sequence length="166" mass="19067">MILDTPQRRKRISNMREDLLDCGKDLSTVLMIESECEASGRGSSLAGAVRNVRDAVMSIGYRLIGLPNVLGHFDEMKLDRLVRSLVHLAENILDQSILFLKCLQRRRSRPFLVAAGHAIKRKQSDHQFIELVDNIRDKEHEFNQVFRSLVDQNDKWSKATGREPVR</sequence>
<name>A0ABR0JLN7_9EURO</name>
<reference evidence="1 2" key="1">
    <citation type="submission" date="2023-08" db="EMBL/GenBank/DDBJ databases">
        <title>Black Yeasts Isolated from many extreme environments.</title>
        <authorList>
            <person name="Coleine C."/>
            <person name="Stajich J.E."/>
            <person name="Selbmann L."/>
        </authorList>
    </citation>
    <scope>NUCLEOTIDE SEQUENCE [LARGE SCALE GENOMIC DNA]</scope>
    <source>
        <strain evidence="1 2">CCFEE 6328</strain>
    </source>
</reference>
<evidence type="ECO:0000313" key="2">
    <source>
        <dbReference type="Proteomes" id="UP001345691"/>
    </source>
</evidence>
<dbReference type="EMBL" id="JAVRRF010000003">
    <property type="protein sequence ID" value="KAK5066833.1"/>
    <property type="molecule type" value="Genomic_DNA"/>
</dbReference>
<comment type="caution">
    <text evidence="1">The sequence shown here is derived from an EMBL/GenBank/DDBJ whole genome shotgun (WGS) entry which is preliminary data.</text>
</comment>
<gene>
    <name evidence="1" type="ORF">LTR69_002181</name>
</gene>
<proteinExistence type="predicted"/>
<protein>
    <submittedName>
        <fullName evidence="1">Uncharacterized protein</fullName>
    </submittedName>
</protein>